<dbReference type="SUPFAM" id="SSF56042">
    <property type="entry name" value="PurM C-terminal domain-like"/>
    <property type="match status" value="1"/>
</dbReference>
<dbReference type="InterPro" id="IPR011854">
    <property type="entry name" value="HypE"/>
</dbReference>
<dbReference type="Pfam" id="PF00586">
    <property type="entry name" value="AIRS"/>
    <property type="match status" value="1"/>
</dbReference>
<name>A0AB94IYK4_9BACT</name>
<keyword evidence="5" id="KW-1185">Reference proteome</keyword>
<dbReference type="Pfam" id="PF02769">
    <property type="entry name" value="AIRS_C"/>
    <property type="match status" value="1"/>
</dbReference>
<gene>
    <name evidence="4" type="ORF">SY1_21270</name>
</gene>
<accession>A0AB94IYK4</accession>
<dbReference type="Gene3D" id="3.90.650.10">
    <property type="entry name" value="PurM-like C-terminal domain"/>
    <property type="match status" value="1"/>
</dbReference>
<dbReference type="Proteomes" id="UP000008957">
    <property type="component" value="Chromosome"/>
</dbReference>
<dbReference type="EMBL" id="FP929056">
    <property type="protein sequence ID" value="CBL28872.1"/>
    <property type="molecule type" value="Genomic_DNA"/>
</dbReference>
<dbReference type="CDD" id="cd06061">
    <property type="entry name" value="PurM-like1"/>
    <property type="match status" value="1"/>
</dbReference>
<dbReference type="PANTHER" id="PTHR30303">
    <property type="entry name" value="HYDROGENASE ISOENZYMES FORMATION PROTEIN HYPE"/>
    <property type="match status" value="1"/>
</dbReference>
<dbReference type="Gene3D" id="3.30.1330.10">
    <property type="entry name" value="PurM-like, N-terminal domain"/>
    <property type="match status" value="1"/>
</dbReference>
<dbReference type="PANTHER" id="PTHR30303:SF4">
    <property type="entry name" value="HYDROGENASE EXPRESSION_FORMATION PROTEIN HYPE"/>
    <property type="match status" value="1"/>
</dbReference>
<feature type="domain" description="PurM-like C-terminal" evidence="3">
    <location>
        <begin position="158"/>
        <end position="309"/>
    </location>
</feature>
<evidence type="ECO:0000259" key="2">
    <source>
        <dbReference type="Pfam" id="PF00586"/>
    </source>
</evidence>
<evidence type="ECO:0000313" key="4">
    <source>
        <dbReference type="EMBL" id="CBL28872.1"/>
    </source>
</evidence>
<sequence length="331" mass="35109">MSQFEEGVMLGKLPPDELRRNVLRYAGAPRKDLIVGGGLGEDAALIRWPDAERFLVVASDPIVGASEGAGELLVHVNANDVVCKGGEPSWLIVTLIVPAGEGVAMVGRIMREVHEACAAMGIAVVGGHTELSDRYDWPVIVGTMMGPANCRLGISRIRPGDRLLVTGHAGLEGMSILAHDRPDLLGCLSAEELATVRAWRKDLSVVPAARALRDFSHYMHDPTEGGLEGALLEVCKAAGLPLTLDRDAVPISPITRRAAASLGFDPMRLISSGMLIAAVSEEGVGAAQAALLQKRIPSSIIGQFGTTKGDGAEDRLDMHEELWDLLARGRA</sequence>
<dbReference type="KEGG" id="sbr:SY1_21270"/>
<proteinExistence type="inferred from homology"/>
<dbReference type="InterPro" id="IPR016188">
    <property type="entry name" value="PurM-like_N"/>
</dbReference>
<organism evidence="4 5">
    <name type="scientific">Fretibacterium fastidiosum</name>
    <dbReference type="NCBI Taxonomy" id="651822"/>
    <lineage>
        <taxon>Bacteria</taxon>
        <taxon>Thermotogati</taxon>
        <taxon>Synergistota</taxon>
        <taxon>Synergistia</taxon>
        <taxon>Synergistales</taxon>
        <taxon>Aminobacteriaceae</taxon>
        <taxon>Fretibacterium</taxon>
    </lineage>
</organism>
<comment type="similarity">
    <text evidence="1">Belongs to the HypE family.</text>
</comment>
<dbReference type="InterPro" id="IPR036921">
    <property type="entry name" value="PurM-like_N_sf"/>
</dbReference>
<dbReference type="AlphaFoldDB" id="A0AB94IYK4"/>
<dbReference type="GO" id="GO:0051604">
    <property type="term" value="P:protein maturation"/>
    <property type="evidence" value="ECO:0007669"/>
    <property type="project" value="TreeGrafter"/>
</dbReference>
<dbReference type="InterPro" id="IPR010918">
    <property type="entry name" value="PurM-like_C_dom"/>
</dbReference>
<evidence type="ECO:0000259" key="3">
    <source>
        <dbReference type="Pfam" id="PF02769"/>
    </source>
</evidence>
<protein>
    <submittedName>
        <fullName evidence="4">Hydrogenase maturation factor</fullName>
    </submittedName>
</protein>
<feature type="domain" description="PurM-like N-terminal" evidence="2">
    <location>
        <begin position="40"/>
        <end position="146"/>
    </location>
</feature>
<evidence type="ECO:0000256" key="1">
    <source>
        <dbReference type="ARBA" id="ARBA00006243"/>
    </source>
</evidence>
<dbReference type="RefSeq" id="WP_015557019.1">
    <property type="nucleotide sequence ID" value="NC_021038.1"/>
</dbReference>
<reference evidence="5" key="1">
    <citation type="submission" date="2010-03" db="EMBL/GenBank/DDBJ databases">
        <title>The genome sequence of Synergistetes sp. SGP1.</title>
        <authorList>
            <consortium name="metaHIT consortium -- http://www.metahit.eu/"/>
            <person name="Pajon A."/>
            <person name="Turner K."/>
            <person name="Parkhill J."/>
            <person name="Wade W."/>
            <person name="Vartoukian S."/>
        </authorList>
    </citation>
    <scope>NUCLEOTIDE SEQUENCE [LARGE SCALE GENOMIC DNA]</scope>
    <source>
        <strain evidence="5">SGP1</strain>
    </source>
</reference>
<reference evidence="4 5" key="2">
    <citation type="submission" date="2010-03" db="EMBL/GenBank/DDBJ databases">
        <authorList>
            <person name="Pajon A."/>
        </authorList>
    </citation>
    <scope>NUCLEOTIDE SEQUENCE [LARGE SCALE GENOMIC DNA]</scope>
    <source>
        <strain evidence="4 5">SGP1</strain>
    </source>
</reference>
<dbReference type="InterPro" id="IPR036676">
    <property type="entry name" value="PurM-like_C_sf"/>
</dbReference>
<evidence type="ECO:0000313" key="5">
    <source>
        <dbReference type="Proteomes" id="UP000008957"/>
    </source>
</evidence>
<dbReference type="SUPFAM" id="SSF55326">
    <property type="entry name" value="PurM N-terminal domain-like"/>
    <property type="match status" value="1"/>
</dbReference>